<organism evidence="2 3">
    <name type="scientific">Ornithinibacter aureus</name>
    <dbReference type="NCBI Taxonomy" id="622664"/>
    <lineage>
        <taxon>Bacteria</taxon>
        <taxon>Bacillati</taxon>
        <taxon>Actinomycetota</taxon>
        <taxon>Actinomycetes</taxon>
        <taxon>Micrococcales</taxon>
        <taxon>Intrasporangiaceae</taxon>
        <taxon>Ornithinibacter</taxon>
    </lineage>
</organism>
<feature type="chain" id="PRO_5046768942" description="Lipoprotein" evidence="1">
    <location>
        <begin position="23"/>
        <end position="153"/>
    </location>
</feature>
<evidence type="ECO:0000256" key="1">
    <source>
        <dbReference type="SAM" id="SignalP"/>
    </source>
</evidence>
<evidence type="ECO:0000313" key="3">
    <source>
        <dbReference type="Proteomes" id="UP001500390"/>
    </source>
</evidence>
<accession>A0ABP8KBY8</accession>
<sequence>MSMRSPVSFALGLALAAVAVTACSSDENPTPHPQMTASGSTVRLVGDADADLLLYVSNQSFEDGDVRLKLTVDGVTVVDGEFHVEGQHNWIRFPLGLLPGRHILTAESDTGATLTESFEVPGNEPRYAVVNYWAEDDAPELTWDFQREPVGFA</sequence>
<keyword evidence="3" id="KW-1185">Reference proteome</keyword>
<dbReference type="Proteomes" id="UP001500390">
    <property type="component" value="Unassembled WGS sequence"/>
</dbReference>
<comment type="caution">
    <text evidence="2">The sequence shown here is derived from an EMBL/GenBank/DDBJ whole genome shotgun (WGS) entry which is preliminary data.</text>
</comment>
<name>A0ABP8KBY8_9MICO</name>
<protein>
    <recommendedName>
        <fullName evidence="4">Lipoprotein</fullName>
    </recommendedName>
</protein>
<keyword evidence="1" id="KW-0732">Signal</keyword>
<reference evidence="3" key="1">
    <citation type="journal article" date="2019" name="Int. J. Syst. Evol. Microbiol.">
        <title>The Global Catalogue of Microorganisms (GCM) 10K type strain sequencing project: providing services to taxonomists for standard genome sequencing and annotation.</title>
        <authorList>
            <consortium name="The Broad Institute Genomics Platform"/>
            <consortium name="The Broad Institute Genome Sequencing Center for Infectious Disease"/>
            <person name="Wu L."/>
            <person name="Ma J."/>
        </authorList>
    </citation>
    <scope>NUCLEOTIDE SEQUENCE [LARGE SCALE GENOMIC DNA]</scope>
    <source>
        <strain evidence="3">JCM 17738</strain>
    </source>
</reference>
<dbReference type="EMBL" id="BAABFX010000051">
    <property type="protein sequence ID" value="GAA4403503.1"/>
    <property type="molecule type" value="Genomic_DNA"/>
</dbReference>
<feature type="signal peptide" evidence="1">
    <location>
        <begin position="1"/>
        <end position="22"/>
    </location>
</feature>
<evidence type="ECO:0000313" key="2">
    <source>
        <dbReference type="EMBL" id="GAA4403503.1"/>
    </source>
</evidence>
<dbReference type="PROSITE" id="PS51257">
    <property type="entry name" value="PROKAR_LIPOPROTEIN"/>
    <property type="match status" value="1"/>
</dbReference>
<evidence type="ECO:0008006" key="4">
    <source>
        <dbReference type="Google" id="ProtNLM"/>
    </source>
</evidence>
<proteinExistence type="predicted"/>
<gene>
    <name evidence="2" type="ORF">GCM10023153_33570</name>
</gene>